<dbReference type="Gene3D" id="2.40.30.170">
    <property type="match status" value="1"/>
</dbReference>
<dbReference type="Pfam" id="PF25954">
    <property type="entry name" value="Beta-barrel_RND_2"/>
    <property type="match status" value="1"/>
</dbReference>
<dbReference type="InterPro" id="IPR006143">
    <property type="entry name" value="RND_pump_MFP"/>
</dbReference>
<accession>A0A6I6JTN2</accession>
<organism evidence="7 8">
    <name type="scientific">Maribellus comscasis</name>
    <dbReference type="NCBI Taxonomy" id="2681766"/>
    <lineage>
        <taxon>Bacteria</taxon>
        <taxon>Pseudomonadati</taxon>
        <taxon>Bacteroidota</taxon>
        <taxon>Bacteroidia</taxon>
        <taxon>Marinilabiliales</taxon>
        <taxon>Prolixibacteraceae</taxon>
        <taxon>Maribellus</taxon>
    </lineage>
</organism>
<evidence type="ECO:0000259" key="5">
    <source>
        <dbReference type="Pfam" id="PF25893"/>
    </source>
</evidence>
<keyword evidence="4" id="KW-0732">Signal</keyword>
<dbReference type="GO" id="GO:1990961">
    <property type="term" value="P:xenobiotic detoxification by transmembrane export across the plasma membrane"/>
    <property type="evidence" value="ECO:0007669"/>
    <property type="project" value="InterPro"/>
</dbReference>
<dbReference type="GO" id="GO:0030313">
    <property type="term" value="C:cell envelope"/>
    <property type="evidence" value="ECO:0007669"/>
    <property type="project" value="UniProtKB-SubCell"/>
</dbReference>
<feature type="coiled-coil region" evidence="3">
    <location>
        <begin position="17"/>
        <end position="58"/>
    </location>
</feature>
<gene>
    <name evidence="7" type="ORF">GM418_12555</name>
</gene>
<evidence type="ECO:0000256" key="3">
    <source>
        <dbReference type="SAM" id="Coils"/>
    </source>
</evidence>
<feature type="coiled-coil region" evidence="3">
    <location>
        <begin position="121"/>
        <end position="186"/>
    </location>
</feature>
<evidence type="ECO:0000259" key="6">
    <source>
        <dbReference type="Pfam" id="PF25954"/>
    </source>
</evidence>
<dbReference type="InterPro" id="IPR030190">
    <property type="entry name" value="MacA_alpha-hairpin_sf"/>
</dbReference>
<keyword evidence="8" id="KW-1185">Reference proteome</keyword>
<dbReference type="InterPro" id="IPR058792">
    <property type="entry name" value="Beta-barrel_RND_2"/>
</dbReference>
<reference evidence="7 8" key="1">
    <citation type="submission" date="2019-11" db="EMBL/GenBank/DDBJ databases">
        <authorList>
            <person name="Zheng R.K."/>
            <person name="Sun C.M."/>
        </authorList>
    </citation>
    <scope>NUCLEOTIDE SEQUENCE [LARGE SCALE GENOMIC DNA]</scope>
    <source>
        <strain evidence="7 8">WC007</strain>
    </source>
</reference>
<evidence type="ECO:0000256" key="4">
    <source>
        <dbReference type="SAM" id="SignalP"/>
    </source>
</evidence>
<protein>
    <submittedName>
        <fullName evidence="7">Efflux RND transporter periplasmic adaptor subunit</fullName>
    </submittedName>
</protein>
<feature type="signal peptide" evidence="4">
    <location>
        <begin position="1"/>
        <end position="21"/>
    </location>
</feature>
<dbReference type="InterPro" id="IPR058648">
    <property type="entry name" value="HH_CzcB-like"/>
</dbReference>
<dbReference type="Gene3D" id="6.10.140.1990">
    <property type="match status" value="1"/>
</dbReference>
<dbReference type="PROSITE" id="PS51257">
    <property type="entry name" value="PROKAR_LIPOPROTEIN"/>
    <property type="match status" value="1"/>
</dbReference>
<feature type="chain" id="PRO_5026151664" evidence="4">
    <location>
        <begin position="22"/>
        <end position="371"/>
    </location>
</feature>
<dbReference type="Proteomes" id="UP000428260">
    <property type="component" value="Chromosome"/>
</dbReference>
<evidence type="ECO:0000256" key="1">
    <source>
        <dbReference type="ARBA" id="ARBA00009477"/>
    </source>
</evidence>
<feature type="domain" description="CusB-like beta-barrel" evidence="6">
    <location>
        <begin position="221"/>
        <end position="292"/>
    </location>
</feature>
<evidence type="ECO:0000256" key="2">
    <source>
        <dbReference type="ARBA" id="ARBA00023054"/>
    </source>
</evidence>
<keyword evidence="2 3" id="KW-0175">Coiled coil</keyword>
<feature type="domain" description="CzcB-like alpha-helical hairpin" evidence="5">
    <location>
        <begin position="132"/>
        <end position="175"/>
    </location>
</feature>
<dbReference type="GO" id="GO:0019898">
    <property type="term" value="C:extrinsic component of membrane"/>
    <property type="evidence" value="ECO:0007669"/>
    <property type="project" value="InterPro"/>
</dbReference>
<dbReference type="SUPFAM" id="SSF111369">
    <property type="entry name" value="HlyD-like secretion proteins"/>
    <property type="match status" value="1"/>
</dbReference>
<evidence type="ECO:0000313" key="7">
    <source>
        <dbReference type="EMBL" id="QGY44460.1"/>
    </source>
</evidence>
<evidence type="ECO:0000313" key="8">
    <source>
        <dbReference type="Proteomes" id="UP000428260"/>
    </source>
</evidence>
<sequence length="371" mass="41702">MKKIVISLFAVALLASCSSTTDDVEAKRQELQKYKQQQHELSQKIEVLEKELASAEEEEVIKVEVAELSQREFEHFIEVNGNVEAEYDINVSPESVGVIEAVYVKEGQHVSKGELLAKLKTETLQRSIDQLNVQLELATTNYKRQKNLWDQNIGSEMQYLQAKTNMESLQKQIEGLESQIEMSEVKSPVDGVVDEVFQEKGDIGSPQAPFAKVVNINNVKIYADISEAYLTKVKTGDKVKVFFPAIDKEIETPIRQIGNVIDPNSRTFRLRLDVNNSNKQIKPNLRAVIKIRDYVAENAIVVPTLFVKEDFSGEYTYIAENNAGKDIAKKVYVSTGVTNNNMTEVVSGLEPGMKIISEGYNQIMDGSVIKY</sequence>
<dbReference type="NCBIfam" id="TIGR01730">
    <property type="entry name" value="RND_mfp"/>
    <property type="match status" value="1"/>
</dbReference>
<dbReference type="PANTHER" id="PTHR30469">
    <property type="entry name" value="MULTIDRUG RESISTANCE PROTEIN MDTA"/>
    <property type="match status" value="1"/>
</dbReference>
<dbReference type="Pfam" id="PF25893">
    <property type="entry name" value="HH_CzcB"/>
    <property type="match status" value="1"/>
</dbReference>
<dbReference type="KEGG" id="mcos:GM418_12555"/>
<dbReference type="EMBL" id="CP046401">
    <property type="protein sequence ID" value="QGY44460.1"/>
    <property type="molecule type" value="Genomic_DNA"/>
</dbReference>
<dbReference type="RefSeq" id="WP_158866693.1">
    <property type="nucleotide sequence ID" value="NZ_CP046401.1"/>
</dbReference>
<dbReference type="Gene3D" id="2.40.50.100">
    <property type="match status" value="1"/>
</dbReference>
<name>A0A6I6JTN2_9BACT</name>
<dbReference type="GO" id="GO:0015562">
    <property type="term" value="F:efflux transmembrane transporter activity"/>
    <property type="evidence" value="ECO:0007669"/>
    <property type="project" value="TreeGrafter"/>
</dbReference>
<comment type="similarity">
    <text evidence="1">Belongs to the membrane fusion protein (MFP) (TC 8.A.1) family.</text>
</comment>
<dbReference type="GO" id="GO:1990281">
    <property type="term" value="C:efflux pump complex"/>
    <property type="evidence" value="ECO:0007669"/>
    <property type="project" value="TreeGrafter"/>
</dbReference>
<proteinExistence type="inferred from homology"/>
<dbReference type="GO" id="GO:1990195">
    <property type="term" value="C:macrolide transmembrane transporter complex"/>
    <property type="evidence" value="ECO:0007669"/>
    <property type="project" value="InterPro"/>
</dbReference>
<dbReference type="AlphaFoldDB" id="A0A6I6JTN2"/>
<dbReference type="Gene3D" id="2.40.420.20">
    <property type="match status" value="1"/>
</dbReference>